<evidence type="ECO:0000256" key="1">
    <source>
        <dbReference type="SAM" id="MobiDB-lite"/>
    </source>
</evidence>
<feature type="compositionally biased region" description="Basic and acidic residues" evidence="1">
    <location>
        <begin position="67"/>
        <end position="79"/>
    </location>
</feature>
<protein>
    <submittedName>
        <fullName evidence="2">Uncharacterized protein</fullName>
    </submittedName>
</protein>
<keyword evidence="3" id="KW-1185">Reference proteome</keyword>
<proteinExistence type="predicted"/>
<dbReference type="Proteomes" id="UP000249390">
    <property type="component" value="Unassembled WGS sequence"/>
</dbReference>
<gene>
    <name evidence="2" type="ORF">DM860_008930</name>
</gene>
<evidence type="ECO:0000313" key="2">
    <source>
        <dbReference type="EMBL" id="RAL41748.1"/>
    </source>
</evidence>
<dbReference type="EMBL" id="NQVE01000183">
    <property type="protein sequence ID" value="RAL41748.1"/>
    <property type="molecule type" value="Genomic_DNA"/>
</dbReference>
<comment type="caution">
    <text evidence="2">The sequence shown here is derived from an EMBL/GenBank/DDBJ whole genome shotgun (WGS) entry which is preliminary data.</text>
</comment>
<organism evidence="2 3">
    <name type="scientific">Cuscuta australis</name>
    <dbReference type="NCBI Taxonomy" id="267555"/>
    <lineage>
        <taxon>Eukaryota</taxon>
        <taxon>Viridiplantae</taxon>
        <taxon>Streptophyta</taxon>
        <taxon>Embryophyta</taxon>
        <taxon>Tracheophyta</taxon>
        <taxon>Spermatophyta</taxon>
        <taxon>Magnoliopsida</taxon>
        <taxon>eudicotyledons</taxon>
        <taxon>Gunneridae</taxon>
        <taxon>Pentapetalae</taxon>
        <taxon>asterids</taxon>
        <taxon>lamiids</taxon>
        <taxon>Solanales</taxon>
        <taxon>Convolvulaceae</taxon>
        <taxon>Cuscuteae</taxon>
        <taxon>Cuscuta</taxon>
        <taxon>Cuscuta subgen. Grammica</taxon>
        <taxon>Cuscuta sect. Cleistogrammica</taxon>
    </lineage>
</organism>
<sequence length="79" mass="8791">MASNQFSHSLCTKLANIEKGQTGLAIHIGSNEMFGSESSSYKSTKEILVEPDDPIKRRLFDESSTTKSEKKLKSIKVEK</sequence>
<evidence type="ECO:0000313" key="3">
    <source>
        <dbReference type="Proteomes" id="UP000249390"/>
    </source>
</evidence>
<feature type="region of interest" description="Disordered" evidence="1">
    <location>
        <begin position="59"/>
        <end position="79"/>
    </location>
</feature>
<accession>A0A328DBA9</accession>
<dbReference type="AlphaFoldDB" id="A0A328DBA9"/>
<reference evidence="2 3" key="1">
    <citation type="submission" date="2018-06" db="EMBL/GenBank/DDBJ databases">
        <title>The Genome of Cuscuta australis (Dodder) Provides Insight into the Evolution of Plant Parasitism.</title>
        <authorList>
            <person name="Liu H."/>
        </authorList>
    </citation>
    <scope>NUCLEOTIDE SEQUENCE [LARGE SCALE GENOMIC DNA]</scope>
    <source>
        <strain evidence="3">cv. Yunnan</strain>
        <tissue evidence="2">Vines</tissue>
    </source>
</reference>
<name>A0A328DBA9_9ASTE</name>